<evidence type="ECO:0000313" key="2">
    <source>
        <dbReference type="EMBL" id="KOO27350.1"/>
    </source>
</evidence>
<feature type="region of interest" description="Disordered" evidence="1">
    <location>
        <begin position="48"/>
        <end position="88"/>
    </location>
</feature>
<dbReference type="GO" id="GO:0007288">
    <property type="term" value="P:sperm axoneme assembly"/>
    <property type="evidence" value="ECO:0007669"/>
    <property type="project" value="TreeGrafter"/>
</dbReference>
<dbReference type="EMBL" id="JWZX01002728">
    <property type="protein sequence ID" value="KOO27350.1"/>
    <property type="molecule type" value="Genomic_DNA"/>
</dbReference>
<reference evidence="3" key="1">
    <citation type="journal article" date="2015" name="PLoS Genet.">
        <title>Genome Sequence and Transcriptome Analyses of Chrysochromulina tobin: Metabolic Tools for Enhanced Algal Fitness in the Prominent Order Prymnesiales (Haptophyceae).</title>
        <authorList>
            <person name="Hovde B.T."/>
            <person name="Deodato C.R."/>
            <person name="Hunsperger H.M."/>
            <person name="Ryken S.A."/>
            <person name="Yost W."/>
            <person name="Jha R.K."/>
            <person name="Patterson J."/>
            <person name="Monnat R.J. Jr."/>
            <person name="Barlow S.B."/>
            <person name="Starkenburg S.R."/>
            <person name="Cattolico R.A."/>
        </authorList>
    </citation>
    <scope>NUCLEOTIDE SEQUENCE</scope>
    <source>
        <strain evidence="3">CCMP291</strain>
    </source>
</reference>
<comment type="caution">
    <text evidence="2">The sequence shown here is derived from an EMBL/GenBank/DDBJ whole genome shotgun (WGS) entry which is preliminary data.</text>
</comment>
<accession>A0A0M0JLJ0</accession>
<dbReference type="Proteomes" id="UP000037460">
    <property type="component" value="Unassembled WGS sequence"/>
</dbReference>
<dbReference type="InterPro" id="IPR011990">
    <property type="entry name" value="TPR-like_helical_dom_sf"/>
</dbReference>
<dbReference type="SMART" id="SM00028">
    <property type="entry name" value="TPR"/>
    <property type="match status" value="3"/>
</dbReference>
<dbReference type="GO" id="GO:0005813">
    <property type="term" value="C:centrosome"/>
    <property type="evidence" value="ECO:0007669"/>
    <property type="project" value="TreeGrafter"/>
</dbReference>
<evidence type="ECO:0000313" key="3">
    <source>
        <dbReference type="Proteomes" id="UP000037460"/>
    </source>
</evidence>
<name>A0A0M0JLJ0_9EUKA</name>
<sequence length="360" mass="40269">MPGSNDYDEEDFSDFLSKVEDINKTIKGLTDGSIDIDQLDKVAAEKEEKIRKETAAKEAKRAAKRAEEQAKIQKKVDERKRLDEAKEANREKLQELKESYYLRKARREKWLEFRESNRSRAFSDYYKGWDLFEEDPDEELFGDPDNPAAVQDQGAFDAMAKDIEQRTEQRKGAIAACAKEREAANLAFKAGQYSEALSGYSRAVEHFKGDKTSLANRAAAHLKLRNFLSALDDCSRVIEIATFLDNDIKQRPPPPPVLKAYVRRAAAQAELGRYVEAAEDLATALAMAPEAEKAEIKRQQSILKLDLAAAKAEAAIEGKGSASKGEDAKLAADEHQALRSRVRELLDQIHTNADSSTSTL</sequence>
<keyword evidence="3" id="KW-1185">Reference proteome</keyword>
<dbReference type="Gene3D" id="1.25.40.10">
    <property type="entry name" value="Tetratricopeptide repeat domain"/>
    <property type="match status" value="1"/>
</dbReference>
<dbReference type="GO" id="GO:0005737">
    <property type="term" value="C:cytoplasm"/>
    <property type="evidence" value="ECO:0007669"/>
    <property type="project" value="TreeGrafter"/>
</dbReference>
<dbReference type="OrthoDB" id="348005at2759"/>
<proteinExistence type="predicted"/>
<protein>
    <submittedName>
        <fullName evidence="2">Dyslexia susceptibility 1 candidate-like protein</fullName>
    </submittedName>
</protein>
<dbReference type="InterPro" id="IPR019734">
    <property type="entry name" value="TPR_rpt"/>
</dbReference>
<organism evidence="2 3">
    <name type="scientific">Chrysochromulina tobinii</name>
    <dbReference type="NCBI Taxonomy" id="1460289"/>
    <lineage>
        <taxon>Eukaryota</taxon>
        <taxon>Haptista</taxon>
        <taxon>Haptophyta</taxon>
        <taxon>Prymnesiophyceae</taxon>
        <taxon>Prymnesiales</taxon>
        <taxon>Chrysochromulinaceae</taxon>
        <taxon>Chrysochromulina</taxon>
    </lineage>
</organism>
<dbReference type="InterPro" id="IPR043195">
    <property type="entry name" value="TTC12"/>
</dbReference>
<dbReference type="PANTHER" id="PTHR46540">
    <property type="entry name" value="TETRATRICOPEPTIDE REPEAT PROTEIN 12"/>
    <property type="match status" value="1"/>
</dbReference>
<dbReference type="SUPFAM" id="SSF48452">
    <property type="entry name" value="TPR-like"/>
    <property type="match status" value="1"/>
</dbReference>
<evidence type="ECO:0000256" key="1">
    <source>
        <dbReference type="SAM" id="MobiDB-lite"/>
    </source>
</evidence>
<dbReference type="PANTHER" id="PTHR46540:SF1">
    <property type="entry name" value="TETRATRICOPEPTIDE REPEAT PROTEIN 12"/>
    <property type="match status" value="1"/>
</dbReference>
<dbReference type="AlphaFoldDB" id="A0A0M0JLJ0"/>
<gene>
    <name evidence="2" type="ORF">Ctob_003566</name>
</gene>
<dbReference type="GO" id="GO:0070286">
    <property type="term" value="P:axonemal dynein complex assembly"/>
    <property type="evidence" value="ECO:0007669"/>
    <property type="project" value="TreeGrafter"/>
</dbReference>